<accession>A0A9X2AAP5</accession>
<sequence>MKSIEAFINSSKSLRYMPVKVMIGLISMLFLNSCVDEIELDSQNFESYLVIEGIITDQEEFQEIKLTRSYDLEDNEPSVVGNASVEVNSSNGATFRFERNSDGVYISETPFSAQPGIEYVLEITTPEGTYESSAAIGQEPTLIDNISSTLTEIREETGVAILVSSSDENQGSYYKYEFEETYKIVSRYRILNDLIINEEDEFEVVPKANEEYICYNTLPSQELVLSNTADLTGSNINNYLVRFLSKEDSKLAHRYSILVKQLKISAEAHAFYTTLKNLSESENIFSQYQPGFLDGNIQSVTNSGERVIGFFTTAAVDEQRLFFSYTDYFDPIEEPRPQHYGPCEPFTPEDRNYLRELVESNQVELFGEDPPGVYSVIAARCVNCNYFGTNVQPEFWTE</sequence>
<gene>
    <name evidence="1" type="ORF">ML462_03775</name>
</gene>
<dbReference type="EMBL" id="JAKVTV010000001">
    <property type="protein sequence ID" value="MCH4822283.1"/>
    <property type="molecule type" value="Genomic_DNA"/>
</dbReference>
<proteinExistence type="predicted"/>
<evidence type="ECO:0000313" key="1">
    <source>
        <dbReference type="EMBL" id="MCH4822283.1"/>
    </source>
</evidence>
<dbReference type="InterPro" id="IPR025345">
    <property type="entry name" value="DUF4249"/>
</dbReference>
<organism evidence="1 2">
    <name type="scientific">Christiangramia lutea</name>
    <dbReference type="NCBI Taxonomy" id="1607951"/>
    <lineage>
        <taxon>Bacteria</taxon>
        <taxon>Pseudomonadati</taxon>
        <taxon>Bacteroidota</taxon>
        <taxon>Flavobacteriia</taxon>
        <taxon>Flavobacteriales</taxon>
        <taxon>Flavobacteriaceae</taxon>
        <taxon>Christiangramia</taxon>
    </lineage>
</organism>
<dbReference type="Proteomes" id="UP001139226">
    <property type="component" value="Unassembled WGS sequence"/>
</dbReference>
<evidence type="ECO:0000313" key="2">
    <source>
        <dbReference type="Proteomes" id="UP001139226"/>
    </source>
</evidence>
<dbReference type="RefSeq" id="WP_240712392.1">
    <property type="nucleotide sequence ID" value="NZ_JAKVTV010000001.1"/>
</dbReference>
<dbReference type="AlphaFoldDB" id="A0A9X2AAP5"/>
<keyword evidence="2" id="KW-1185">Reference proteome</keyword>
<protein>
    <submittedName>
        <fullName evidence="1">DUF4249 domain-containing protein</fullName>
    </submittedName>
</protein>
<reference evidence="1" key="1">
    <citation type="submission" date="2022-03" db="EMBL/GenBank/DDBJ databases">
        <title>Gramella crocea sp. nov., isolated from activated sludge of a seafood processing plant.</title>
        <authorList>
            <person name="Zhang X."/>
        </authorList>
    </citation>
    <scope>NUCLEOTIDE SEQUENCE</scope>
    <source>
        <strain evidence="1">YJ019</strain>
    </source>
</reference>
<name>A0A9X2AAP5_9FLAO</name>
<dbReference type="Pfam" id="PF14054">
    <property type="entry name" value="DUF4249"/>
    <property type="match status" value="1"/>
</dbReference>
<comment type="caution">
    <text evidence="1">The sequence shown here is derived from an EMBL/GenBank/DDBJ whole genome shotgun (WGS) entry which is preliminary data.</text>
</comment>